<evidence type="ECO:0000256" key="1">
    <source>
        <dbReference type="SAM" id="MobiDB-lite"/>
    </source>
</evidence>
<feature type="region of interest" description="Disordered" evidence="1">
    <location>
        <begin position="1"/>
        <end position="27"/>
    </location>
</feature>
<dbReference type="InterPro" id="IPR012368">
    <property type="entry name" value="OxRdtase_Mopterin-bd_su_IorB"/>
</dbReference>
<dbReference type="SUPFAM" id="SSF56003">
    <property type="entry name" value="Molybdenum cofactor-binding domain"/>
    <property type="match status" value="2"/>
</dbReference>
<dbReference type="InterPro" id="IPR037165">
    <property type="entry name" value="AldOxase/xan_DH_Mopterin-bd_sf"/>
</dbReference>
<evidence type="ECO:0000313" key="3">
    <source>
        <dbReference type="EMBL" id="PRX50064.1"/>
    </source>
</evidence>
<feature type="compositionally biased region" description="Pro residues" evidence="1">
    <location>
        <begin position="9"/>
        <end position="21"/>
    </location>
</feature>
<sequence>MEQRRSPRSGPPGPDTPPESPGPDLGRRRFLGYLVAAPTLAAAAHLGGSLAAPREAGAVIPSLPEVQEVFDLNDLLTLATKPTANLIAVVLNPDGTASFDMPRAESGQGVTTMAAMLIAEELELPLDKINVTLADARPELMFNQFTAGSNTTISMYNPIRVAAAIAREQLLKAAAIQLGDTVTALTPHLGFIEAADGRRISYGDLAELAAAQKTEQVEVRIKERSEFKIIGTPQNRIDALDAVTGRKKFAMDLDVPDALPTMICRPPTIKGTPASVANLDAVRRLPGVTDVVPIATGVAVRAKTFGQCIDAVNALDVAWNPGTVDGESDDTVLARLKKAEIPLTVPALKPLTGVVEGEFTFYWRNNAALEPNTAVADVRADRAEIWAPLQSPILCQEQVAAQLGLPLNAVTVHVVQAGGAFGRRMFNDVVLEATEASKKMGKPVKLMWHRTDECRQGRMHPMCTSRIRATYSGGNVLTFEQRHTSVATDYTQGFGEIITALGAKIPPLGQGNELGFSVPVFHLTVNVPYNFGAVTQLLNEVYTYDTFPTSSVRNLVNPDVRTAQELIVDQLAAKMGKDPYTFRRQFVDDDRVRAVLDKAAEVGEWGREMEPGTAQAITVHKEYKGATATLVEIDCRPETVNRKIRNAVTGPRVTKAVMAVDTGLPINPRGLEAQMQGGIMDGIAQALTSSLHLRDGTLLEGSWDDYFYTRHWNAPLETKIIVMPPTTGEPGGAGEFGVPSAMAAVACAYARATGTIPTSFPINHGTLSFKPKATVPPLPPSPTNGLEFAY</sequence>
<feature type="domain" description="Aldehyde oxidase/xanthine dehydrogenase a/b hammerhead" evidence="2">
    <location>
        <begin position="244"/>
        <end position="323"/>
    </location>
</feature>
<dbReference type="OrthoDB" id="9767994at2"/>
<dbReference type="SMART" id="SM01008">
    <property type="entry name" value="Ald_Xan_dh_C"/>
    <property type="match status" value="1"/>
</dbReference>
<dbReference type="Proteomes" id="UP000238362">
    <property type="component" value="Unassembled WGS sequence"/>
</dbReference>
<dbReference type="Pfam" id="PF02738">
    <property type="entry name" value="MoCoBD_1"/>
    <property type="match status" value="1"/>
</dbReference>
<gene>
    <name evidence="3" type="ORF">B0I33_102181</name>
</gene>
<dbReference type="InterPro" id="IPR006311">
    <property type="entry name" value="TAT_signal"/>
</dbReference>
<dbReference type="Gene3D" id="3.30.365.10">
    <property type="entry name" value="Aldehyde oxidase/xanthine dehydrogenase, molybdopterin binding domain"/>
    <property type="match status" value="4"/>
</dbReference>
<reference evidence="3 4" key="1">
    <citation type="submission" date="2018-03" db="EMBL/GenBank/DDBJ databases">
        <title>Genomic Encyclopedia of Type Strains, Phase III (KMG-III): the genomes of soil and plant-associated and newly described type strains.</title>
        <authorList>
            <person name="Whitman W."/>
        </authorList>
    </citation>
    <scope>NUCLEOTIDE SEQUENCE [LARGE SCALE GENOMIC DNA]</scope>
    <source>
        <strain evidence="3 4">CGMCC 4.7125</strain>
    </source>
</reference>
<name>A0A2T0M0E1_9PSEU</name>
<organism evidence="3 4">
    <name type="scientific">Prauserella shujinwangii</name>
    <dbReference type="NCBI Taxonomy" id="1453103"/>
    <lineage>
        <taxon>Bacteria</taxon>
        <taxon>Bacillati</taxon>
        <taxon>Actinomycetota</taxon>
        <taxon>Actinomycetes</taxon>
        <taxon>Pseudonocardiales</taxon>
        <taxon>Pseudonocardiaceae</taxon>
        <taxon>Prauserella</taxon>
    </lineage>
</organism>
<dbReference type="InterPro" id="IPR046867">
    <property type="entry name" value="AldOxase/xan_DH_MoCoBD2"/>
</dbReference>
<dbReference type="EMBL" id="PVNH01000002">
    <property type="protein sequence ID" value="PRX50064.1"/>
    <property type="molecule type" value="Genomic_DNA"/>
</dbReference>
<dbReference type="PIRSF" id="PIRSF036389">
    <property type="entry name" value="IOR_B"/>
    <property type="match status" value="1"/>
</dbReference>
<dbReference type="InterPro" id="IPR000674">
    <property type="entry name" value="Ald_Oxase/Xan_DH_a/b"/>
</dbReference>
<protein>
    <submittedName>
        <fullName evidence="3">Isoquinoline 1-oxidoreductase beta subunit</fullName>
    </submittedName>
</protein>
<dbReference type="AlphaFoldDB" id="A0A2T0M0E1"/>
<dbReference type="InterPro" id="IPR008274">
    <property type="entry name" value="AldOxase/xan_DH_MoCoBD1"/>
</dbReference>
<evidence type="ECO:0000313" key="4">
    <source>
        <dbReference type="Proteomes" id="UP000238362"/>
    </source>
</evidence>
<comment type="caution">
    <text evidence="3">The sequence shown here is derived from an EMBL/GenBank/DDBJ whole genome shotgun (WGS) entry which is preliminary data.</text>
</comment>
<accession>A0A2T0M0E1</accession>
<dbReference type="PANTHER" id="PTHR47495:SF1">
    <property type="entry name" value="BLL3820 PROTEIN"/>
    <property type="match status" value="1"/>
</dbReference>
<dbReference type="PROSITE" id="PS51318">
    <property type="entry name" value="TAT"/>
    <property type="match status" value="1"/>
</dbReference>
<dbReference type="RefSeq" id="WP_106177185.1">
    <property type="nucleotide sequence ID" value="NZ_PVNH01000002.1"/>
</dbReference>
<dbReference type="PANTHER" id="PTHR47495">
    <property type="entry name" value="ALDEHYDE DEHYDROGENASE"/>
    <property type="match status" value="1"/>
</dbReference>
<dbReference type="Gene3D" id="3.90.1170.50">
    <property type="entry name" value="Aldehyde oxidase/xanthine dehydrogenase, a/b hammerhead"/>
    <property type="match status" value="1"/>
</dbReference>
<dbReference type="Pfam" id="PF20256">
    <property type="entry name" value="MoCoBD_2"/>
    <property type="match status" value="2"/>
</dbReference>
<proteinExistence type="predicted"/>
<evidence type="ECO:0000259" key="2">
    <source>
        <dbReference type="SMART" id="SM01008"/>
    </source>
</evidence>
<keyword evidence="4" id="KW-1185">Reference proteome</keyword>
<dbReference type="GO" id="GO:0016491">
    <property type="term" value="F:oxidoreductase activity"/>
    <property type="evidence" value="ECO:0007669"/>
    <property type="project" value="InterPro"/>
</dbReference>
<dbReference type="InterPro" id="IPR052516">
    <property type="entry name" value="N-heterocyclic_Hydroxylase"/>
</dbReference>